<keyword evidence="2" id="KW-1185">Reference proteome</keyword>
<accession>A0A840YJC5</accession>
<organism evidence="1 2">
    <name type="scientific">Muricoccus pecuniae</name>
    <dbReference type="NCBI Taxonomy" id="693023"/>
    <lineage>
        <taxon>Bacteria</taxon>
        <taxon>Pseudomonadati</taxon>
        <taxon>Pseudomonadota</taxon>
        <taxon>Alphaproteobacteria</taxon>
        <taxon>Acetobacterales</taxon>
        <taxon>Roseomonadaceae</taxon>
        <taxon>Muricoccus</taxon>
    </lineage>
</organism>
<sequence>MSAQTERHLSRYAVEDARPVTFLERGVTVPFTTPILLGSRVRPGQRRGLELSVPSPGGVRGFYVMPLRALDAICNPTLHDRLVTEMIEELPVITPDDILRIARAVAHEGLVGRAAAAAAGAAEKALANQRLLTNYRLLMLLIRQTEAPGEHAVPPEGDAPASVKRRGERAVMRVSQRTGLPLADVISALDGLTEAFISVGLRGNPTAARHQNELDELERLAADVSGWAESVMDAQQAGSAGLIARCARLTLDAGRIVTDRLFPLTDDLSALMQRWSANSQAIREEAARLAWLLDGWSVILSIWKHAEVVGRAAAIREMAVIVPTMPIEISRWTGSTAEEEIHASTHRMRSRFVFRLEDWRTGRTLEVIARNEMLVREFI</sequence>
<name>A0A840YJC5_9PROT</name>
<proteinExistence type="predicted"/>
<evidence type="ECO:0000313" key="1">
    <source>
        <dbReference type="EMBL" id="MBB5694253.1"/>
    </source>
</evidence>
<dbReference type="Proteomes" id="UP000580654">
    <property type="component" value="Unassembled WGS sequence"/>
</dbReference>
<protein>
    <submittedName>
        <fullName evidence="1">Uncharacterized protein</fullName>
    </submittedName>
</protein>
<dbReference type="RefSeq" id="WP_184517990.1">
    <property type="nucleotide sequence ID" value="NZ_JACIJD010000009.1"/>
</dbReference>
<evidence type="ECO:0000313" key="2">
    <source>
        <dbReference type="Proteomes" id="UP000580654"/>
    </source>
</evidence>
<dbReference type="AlphaFoldDB" id="A0A840YJC5"/>
<reference evidence="1 2" key="1">
    <citation type="submission" date="2020-08" db="EMBL/GenBank/DDBJ databases">
        <title>Genomic Encyclopedia of Type Strains, Phase IV (KMG-IV): sequencing the most valuable type-strain genomes for metagenomic binning, comparative biology and taxonomic classification.</title>
        <authorList>
            <person name="Goeker M."/>
        </authorList>
    </citation>
    <scope>NUCLEOTIDE SEQUENCE [LARGE SCALE GENOMIC DNA]</scope>
    <source>
        <strain evidence="1 2">DSM 25622</strain>
    </source>
</reference>
<dbReference type="EMBL" id="JACIJD010000009">
    <property type="protein sequence ID" value="MBB5694253.1"/>
    <property type="molecule type" value="Genomic_DNA"/>
</dbReference>
<comment type="caution">
    <text evidence="1">The sequence shown here is derived from an EMBL/GenBank/DDBJ whole genome shotgun (WGS) entry which is preliminary data.</text>
</comment>
<gene>
    <name evidence="1" type="ORF">FHS87_002298</name>
</gene>